<dbReference type="RefSeq" id="WP_008696115.1">
    <property type="nucleotide sequence ID" value="NZ_KE161007.1"/>
</dbReference>
<keyword evidence="2" id="KW-1185">Reference proteome</keyword>
<dbReference type="AlphaFoldDB" id="H1PQM6"/>
<accession>H1PQM6</accession>
<comment type="caution">
    <text evidence="1">The sequence shown here is derived from an EMBL/GenBank/DDBJ whole genome shotgun (WGS) entry which is preliminary data.</text>
</comment>
<evidence type="ECO:0000313" key="1">
    <source>
        <dbReference type="EMBL" id="EHO83701.1"/>
    </source>
</evidence>
<organism evidence="1 2">
    <name type="scientific">Fusobacterium ulcerans 12-1B</name>
    <dbReference type="NCBI Taxonomy" id="457404"/>
    <lineage>
        <taxon>Bacteria</taxon>
        <taxon>Fusobacteriati</taxon>
        <taxon>Fusobacteriota</taxon>
        <taxon>Fusobacteriia</taxon>
        <taxon>Fusobacteriales</taxon>
        <taxon>Fusobacteriaceae</taxon>
        <taxon>Fusobacterium</taxon>
    </lineage>
</organism>
<evidence type="ECO:0000313" key="2">
    <source>
        <dbReference type="Proteomes" id="UP000003233"/>
    </source>
</evidence>
<dbReference type="PATRIC" id="fig|457404.5.peg.542"/>
<dbReference type="Proteomes" id="UP000003233">
    <property type="component" value="Unassembled WGS sequence"/>
</dbReference>
<protein>
    <recommendedName>
        <fullName evidence="3">Transcription regulator TrmB N-terminal domain-containing protein</fullName>
    </recommendedName>
</protein>
<evidence type="ECO:0008006" key="3">
    <source>
        <dbReference type="Google" id="ProtNLM"/>
    </source>
</evidence>
<proteinExistence type="predicted"/>
<sequence length="87" mass="9824">MKNEIIILDKEKIEELKLEKREVLVYTFISLVSGSYTAKEMAAILGIGHDGTGFNYPLVKKYCDSLVEKGLIKRNEDKFIITGGQND</sequence>
<dbReference type="HOGENOM" id="CLU_2632966_0_0_0"/>
<gene>
    <name evidence="1" type="ORF">HMPREF0402_00719</name>
</gene>
<dbReference type="BioCyc" id="FSP457404-HMP:GTSQ-721-MONOMER"/>
<reference evidence="1 2" key="1">
    <citation type="submission" date="2012-07" db="EMBL/GenBank/DDBJ databases">
        <title>The Genome Sequence of Fusobacterium ulcerans 12_1B.</title>
        <authorList>
            <consortium name="The Broad Institute Genome Sequencing Platform"/>
            <person name="Earl A."/>
            <person name="Ward D."/>
            <person name="Feldgarden M."/>
            <person name="Gevers D."/>
            <person name="Strauss J."/>
            <person name="Ambrose C.E."/>
            <person name="Allen-Vercoe E."/>
            <person name="Walker B."/>
            <person name="Young S.K."/>
            <person name="Zeng Q."/>
            <person name="Gargeya S."/>
            <person name="Fitzgerald M."/>
            <person name="Haas B."/>
            <person name="Abouelleil A."/>
            <person name="Alvarado L."/>
            <person name="Arachchi H.M."/>
            <person name="Berlin A.M."/>
            <person name="Chapman S.B."/>
            <person name="Goldberg J."/>
            <person name="Griggs A."/>
            <person name="Gujja S."/>
            <person name="Hansen M."/>
            <person name="Howarth C."/>
            <person name="Imamovic A."/>
            <person name="Larimer J."/>
            <person name="McCowen C."/>
            <person name="Montmayeur A."/>
            <person name="Murphy C."/>
            <person name="Neiman D."/>
            <person name="Pearson M."/>
            <person name="Priest M."/>
            <person name="Roberts A."/>
            <person name="Saif S."/>
            <person name="Shea T."/>
            <person name="Sisk P."/>
            <person name="Sykes S."/>
            <person name="Wortman J."/>
            <person name="Nusbaum C."/>
            <person name="Birren B."/>
        </authorList>
    </citation>
    <scope>NUCLEOTIDE SEQUENCE [LARGE SCALE GENOMIC DNA]</scope>
    <source>
        <strain evidence="1 2">12_1B</strain>
    </source>
</reference>
<dbReference type="EMBL" id="AGWJ02000002">
    <property type="protein sequence ID" value="EHO83701.1"/>
    <property type="molecule type" value="Genomic_DNA"/>
</dbReference>
<name>H1PQM6_9FUSO</name>